<evidence type="ECO:0000313" key="8">
    <source>
        <dbReference type="Proteomes" id="UP001501627"/>
    </source>
</evidence>
<dbReference type="InterPro" id="IPR005066">
    <property type="entry name" value="MoCF_OxRdtse_dimer"/>
</dbReference>
<dbReference type="InterPro" id="IPR000572">
    <property type="entry name" value="OxRdtase_Mopterin-bd_dom"/>
</dbReference>
<evidence type="ECO:0000313" key="7">
    <source>
        <dbReference type="EMBL" id="GAA3980368.1"/>
    </source>
</evidence>
<dbReference type="PANTHER" id="PTHR19372:SF7">
    <property type="entry name" value="SULFITE OXIDASE, MITOCHONDRIAL"/>
    <property type="match status" value="1"/>
</dbReference>
<dbReference type="Pfam" id="PF03404">
    <property type="entry name" value="Mo-co_dimer"/>
    <property type="match status" value="1"/>
</dbReference>
<comment type="caution">
    <text evidence="7">The sequence shown here is derived from an EMBL/GenBank/DDBJ whole genome shotgun (WGS) entry which is preliminary data.</text>
</comment>
<dbReference type="InterPro" id="IPR008335">
    <property type="entry name" value="Mopterin_OxRdtase_euk"/>
</dbReference>
<keyword evidence="3" id="KW-0479">Metal-binding</keyword>
<feature type="domain" description="Moybdenum cofactor oxidoreductase dimerisation" evidence="6">
    <location>
        <begin position="289"/>
        <end position="402"/>
    </location>
</feature>
<keyword evidence="4" id="KW-0560">Oxidoreductase</keyword>
<evidence type="ECO:0000259" key="6">
    <source>
        <dbReference type="Pfam" id="PF03404"/>
    </source>
</evidence>
<keyword evidence="2" id="KW-0500">Molybdenum</keyword>
<feature type="domain" description="Oxidoreductase molybdopterin-binding" evidence="5">
    <location>
        <begin position="102"/>
        <end position="266"/>
    </location>
</feature>
<reference evidence="8" key="1">
    <citation type="journal article" date="2019" name="Int. J. Syst. Evol. Microbiol.">
        <title>The Global Catalogue of Microorganisms (GCM) 10K type strain sequencing project: providing services to taxonomists for standard genome sequencing and annotation.</title>
        <authorList>
            <consortium name="The Broad Institute Genomics Platform"/>
            <consortium name="The Broad Institute Genome Sequencing Center for Infectious Disease"/>
            <person name="Wu L."/>
            <person name="Ma J."/>
        </authorList>
    </citation>
    <scope>NUCLEOTIDE SEQUENCE [LARGE SCALE GENOMIC DNA]</scope>
    <source>
        <strain evidence="8">JCM 17561</strain>
    </source>
</reference>
<dbReference type="Pfam" id="PF00174">
    <property type="entry name" value="Oxidored_molyb"/>
    <property type="match status" value="1"/>
</dbReference>
<evidence type="ECO:0000256" key="4">
    <source>
        <dbReference type="ARBA" id="ARBA00023002"/>
    </source>
</evidence>
<dbReference type="PRINTS" id="PR00407">
    <property type="entry name" value="EUMOPTERIN"/>
</dbReference>
<name>A0ABP7QCN9_9BURK</name>
<dbReference type="InterPro" id="IPR014756">
    <property type="entry name" value="Ig_E-set"/>
</dbReference>
<dbReference type="Proteomes" id="UP001501627">
    <property type="component" value="Unassembled WGS sequence"/>
</dbReference>
<accession>A0ABP7QCN9</accession>
<dbReference type="RefSeq" id="WP_103044716.1">
    <property type="nucleotide sequence ID" value="NZ_BAABBP010000001.1"/>
</dbReference>
<proteinExistence type="predicted"/>
<dbReference type="Gene3D" id="2.60.40.650">
    <property type="match status" value="1"/>
</dbReference>
<evidence type="ECO:0000256" key="2">
    <source>
        <dbReference type="ARBA" id="ARBA00022505"/>
    </source>
</evidence>
<dbReference type="SUPFAM" id="SSF81296">
    <property type="entry name" value="E set domains"/>
    <property type="match status" value="1"/>
</dbReference>
<dbReference type="SUPFAM" id="SSF56524">
    <property type="entry name" value="Oxidoreductase molybdopterin-binding domain"/>
    <property type="match status" value="1"/>
</dbReference>
<evidence type="ECO:0000256" key="3">
    <source>
        <dbReference type="ARBA" id="ARBA00022723"/>
    </source>
</evidence>
<evidence type="ECO:0000256" key="1">
    <source>
        <dbReference type="ARBA" id="ARBA00001924"/>
    </source>
</evidence>
<keyword evidence="8" id="KW-1185">Reference proteome</keyword>
<evidence type="ECO:0000259" key="5">
    <source>
        <dbReference type="Pfam" id="PF00174"/>
    </source>
</evidence>
<comment type="cofactor">
    <cofactor evidence="1">
        <name>Mo-molybdopterin</name>
        <dbReference type="ChEBI" id="CHEBI:71302"/>
    </cofactor>
</comment>
<protein>
    <submittedName>
        <fullName evidence="7">Sulfite oxidase</fullName>
    </submittedName>
</protein>
<dbReference type="CDD" id="cd02110">
    <property type="entry name" value="SO_family_Moco_dimer"/>
    <property type="match status" value="1"/>
</dbReference>
<gene>
    <name evidence="7" type="ORF">GCM10022279_00040</name>
</gene>
<dbReference type="EMBL" id="BAABBP010000001">
    <property type="protein sequence ID" value="GAA3980368.1"/>
    <property type="molecule type" value="Genomic_DNA"/>
</dbReference>
<dbReference type="InterPro" id="IPR036374">
    <property type="entry name" value="OxRdtase_Mopterin-bd_sf"/>
</dbReference>
<dbReference type="PROSITE" id="PS51318">
    <property type="entry name" value="TAT"/>
    <property type="match status" value="1"/>
</dbReference>
<dbReference type="InterPro" id="IPR006311">
    <property type="entry name" value="TAT_signal"/>
</dbReference>
<dbReference type="PANTHER" id="PTHR19372">
    <property type="entry name" value="SULFITE REDUCTASE"/>
    <property type="match status" value="1"/>
</dbReference>
<sequence>MPVFQPQSDALRATRRQALWTGGGLAALVAAPGVALADTGKSEAPAKALPAYARWKNADAMIVHSANTIELRRDHFGQGSVTPTDYLYVRNNLNPPSEDIVKDPDAWVIEISGVANPMRTTLGELKRLGLTSVTMVLQCSGNGRGYFPHKPSGTQWREGAAGCVTFTGVPLKVVAEALGGVAGGAKYITGTGGETIPEGIDPKTVMVERSVPLAALDDAILAWELNGEPLPLAHGGPLRMIVPGYMGVNNIKYIKHLAFTAEQSPAKIQQSSYRFTPVGTKGNPGAPSLWAVPVNSWLTSPVQQGKPVKAGRVQLVGVAFGGAHPIKGVEVSTDGGKTWAAAQWFGADLGPFAWRNFVLAVDLKPGTYQVATRASNAQGEVQPRERVENERGYNNNSWLDRSIELVVA</sequence>
<dbReference type="Gene3D" id="3.90.420.10">
    <property type="entry name" value="Oxidoreductase, molybdopterin-binding domain"/>
    <property type="match status" value="1"/>
</dbReference>
<organism evidence="7 8">
    <name type="scientific">Comamonas faecalis</name>
    <dbReference type="NCBI Taxonomy" id="1387849"/>
    <lineage>
        <taxon>Bacteria</taxon>
        <taxon>Pseudomonadati</taxon>
        <taxon>Pseudomonadota</taxon>
        <taxon>Betaproteobacteria</taxon>
        <taxon>Burkholderiales</taxon>
        <taxon>Comamonadaceae</taxon>
        <taxon>Comamonas</taxon>
    </lineage>
</organism>